<organism evidence="1 2">
    <name type="scientific">Rhizoctonia solani</name>
    <dbReference type="NCBI Taxonomy" id="456999"/>
    <lineage>
        <taxon>Eukaryota</taxon>
        <taxon>Fungi</taxon>
        <taxon>Dikarya</taxon>
        <taxon>Basidiomycota</taxon>
        <taxon>Agaricomycotina</taxon>
        <taxon>Agaricomycetes</taxon>
        <taxon>Cantharellales</taxon>
        <taxon>Ceratobasidiaceae</taxon>
        <taxon>Rhizoctonia</taxon>
    </lineage>
</organism>
<reference evidence="1" key="1">
    <citation type="submission" date="2021-01" db="EMBL/GenBank/DDBJ databases">
        <authorList>
            <person name="Kaushik A."/>
        </authorList>
    </citation>
    <scope>NUCLEOTIDE SEQUENCE</scope>
    <source>
        <strain evidence="1">AG3-T5</strain>
    </source>
</reference>
<dbReference type="EMBL" id="CAJMWW010000514">
    <property type="protein sequence ID" value="CAE6472894.1"/>
    <property type="molecule type" value="Genomic_DNA"/>
</dbReference>
<evidence type="ECO:0000313" key="1">
    <source>
        <dbReference type="EMBL" id="CAE6472894.1"/>
    </source>
</evidence>
<dbReference type="InterPro" id="IPR021858">
    <property type="entry name" value="Fun_TF"/>
</dbReference>
<dbReference type="Proteomes" id="UP000663841">
    <property type="component" value="Unassembled WGS sequence"/>
</dbReference>
<protein>
    <submittedName>
        <fullName evidence="1">Uncharacterized protein</fullName>
    </submittedName>
</protein>
<gene>
    <name evidence="1" type="ORF">RDB_LOCUS182258</name>
</gene>
<dbReference type="AlphaFoldDB" id="A0A8H3C3E6"/>
<comment type="caution">
    <text evidence="1">The sequence shown here is derived from an EMBL/GenBank/DDBJ whole genome shotgun (WGS) entry which is preliminary data.</text>
</comment>
<sequence length="466" mass="52695">MTPGQASLFDALLSLARPEDNMDLTPSGVQEEPYLDSQYDTTQYDASHTLESHNQADPEVLHNTQEVGPKLCDSLVLDKRVKSNAIPFVLQSYVLWNAQCVFDPVRMIPYTRAFILREFARGHAARWRMMTISNAVRVITASTGYTLEEFEVLEPHMYQVLTQVPSFGKDRTADRVEALQAMSTTYEFIILALKVYPLSKVVKAMQVVAPVFRRSCPDPEDRLVNLPNLWMDLSLSLLRYFAMMDVLVSVIINRPMNFRYDTTYHSGVHASMFETEHGWELRWLYGVSERLIIIFARMNALLEDFGPGVELSVIKELEAEMKGVKSITVASADPSLAVGRLVVQECWRQVAYIYLYMGLCGADCLDARVIKAHSEVMKMLVSTKPGRIPDSFLVLPLPVLGVATYDPHDQEFLKRRMLALPECARKGTTGNEFVRMIECMWGLANQSGRPTTWSDIRLASLYVAGV</sequence>
<name>A0A8H3C3E6_9AGAM</name>
<proteinExistence type="predicted"/>
<evidence type="ECO:0000313" key="2">
    <source>
        <dbReference type="Proteomes" id="UP000663841"/>
    </source>
</evidence>
<accession>A0A8H3C3E6</accession>
<dbReference type="Pfam" id="PF11951">
    <property type="entry name" value="Fungal_trans_2"/>
    <property type="match status" value="1"/>
</dbReference>